<dbReference type="PANTHER" id="PTHR34395:SF15">
    <property type="entry name" value="OS09G0292400 PROTEIN"/>
    <property type="match status" value="1"/>
</dbReference>
<evidence type="ECO:0000313" key="2">
    <source>
        <dbReference type="EMBL" id="KZV32136.1"/>
    </source>
</evidence>
<gene>
    <name evidence="2" type="ORF">F511_26471</name>
</gene>
<feature type="region of interest" description="Disordered" evidence="1">
    <location>
        <begin position="12"/>
        <end position="45"/>
    </location>
</feature>
<dbReference type="Proteomes" id="UP000250235">
    <property type="component" value="Unassembled WGS sequence"/>
</dbReference>
<reference evidence="2 3" key="1">
    <citation type="journal article" date="2015" name="Proc. Natl. Acad. Sci. U.S.A.">
        <title>The resurrection genome of Boea hygrometrica: A blueprint for survival of dehydration.</title>
        <authorList>
            <person name="Xiao L."/>
            <person name="Yang G."/>
            <person name="Zhang L."/>
            <person name="Yang X."/>
            <person name="Zhao S."/>
            <person name="Ji Z."/>
            <person name="Zhou Q."/>
            <person name="Hu M."/>
            <person name="Wang Y."/>
            <person name="Chen M."/>
            <person name="Xu Y."/>
            <person name="Jin H."/>
            <person name="Xiao X."/>
            <person name="Hu G."/>
            <person name="Bao F."/>
            <person name="Hu Y."/>
            <person name="Wan P."/>
            <person name="Li L."/>
            <person name="Deng X."/>
            <person name="Kuang T."/>
            <person name="Xiang C."/>
            <person name="Zhu J.K."/>
            <person name="Oliver M.J."/>
            <person name="He Y."/>
        </authorList>
    </citation>
    <scope>NUCLEOTIDE SEQUENCE [LARGE SCALE GENOMIC DNA]</scope>
    <source>
        <strain evidence="3">cv. XS01</strain>
    </source>
</reference>
<dbReference type="PANTHER" id="PTHR34395">
    <property type="entry name" value="OS11G0427500 PROTEIN"/>
    <property type="match status" value="1"/>
</dbReference>
<proteinExistence type="predicted"/>
<evidence type="ECO:0000256" key="1">
    <source>
        <dbReference type="SAM" id="MobiDB-lite"/>
    </source>
</evidence>
<dbReference type="OrthoDB" id="1921318at2759"/>
<feature type="compositionally biased region" description="Polar residues" evidence="1">
    <location>
        <begin position="17"/>
        <end position="37"/>
    </location>
</feature>
<accession>A0A2Z7BJL0</accession>
<dbReference type="EMBL" id="KV006927">
    <property type="protein sequence ID" value="KZV32136.1"/>
    <property type="molecule type" value="Genomic_DNA"/>
</dbReference>
<organism evidence="2 3">
    <name type="scientific">Dorcoceras hygrometricum</name>
    <dbReference type="NCBI Taxonomy" id="472368"/>
    <lineage>
        <taxon>Eukaryota</taxon>
        <taxon>Viridiplantae</taxon>
        <taxon>Streptophyta</taxon>
        <taxon>Embryophyta</taxon>
        <taxon>Tracheophyta</taxon>
        <taxon>Spermatophyta</taxon>
        <taxon>Magnoliopsida</taxon>
        <taxon>eudicotyledons</taxon>
        <taxon>Gunneridae</taxon>
        <taxon>Pentapetalae</taxon>
        <taxon>asterids</taxon>
        <taxon>lamiids</taxon>
        <taxon>Lamiales</taxon>
        <taxon>Gesneriaceae</taxon>
        <taxon>Didymocarpoideae</taxon>
        <taxon>Trichosporeae</taxon>
        <taxon>Loxocarpinae</taxon>
        <taxon>Dorcoceras</taxon>
    </lineage>
</organism>
<evidence type="ECO:0000313" key="3">
    <source>
        <dbReference type="Proteomes" id="UP000250235"/>
    </source>
</evidence>
<sequence length="245" mass="27886">MSGNVAFINEDACSGSGEDTNMLDGNNSKHQPATPNSGHRKRSRKVTGDAIVDAMLELAAASKMRAAAIMRNEERFTISKCIKVLDETQGVDQTLYFYALELFENPLARETFLSLKDERRLPWLQRKFRASTVHLVKETGRHSNWNSEGTLNLVQQKSSRWQGTPSWSTSGMQEQFKRSSETKRREELVKCRTIQEQIKCSIQVWCSSAEPSCFSERLDELEVTPLYWSRGRICMQGVLEQSPQS</sequence>
<protein>
    <submittedName>
        <fullName evidence="2">Uncharacterized protein</fullName>
    </submittedName>
</protein>
<dbReference type="AlphaFoldDB" id="A0A2Z7BJL0"/>
<keyword evidence="3" id="KW-1185">Reference proteome</keyword>
<name>A0A2Z7BJL0_9LAMI</name>